<accession>A0A182S6G2</accession>
<dbReference type="Proteomes" id="UP000075901">
    <property type="component" value="Unassembled WGS sequence"/>
</dbReference>
<feature type="domain" description="DUF4806" evidence="1">
    <location>
        <begin position="215"/>
        <end position="295"/>
    </location>
</feature>
<evidence type="ECO:0000259" key="1">
    <source>
        <dbReference type="Pfam" id="PF16064"/>
    </source>
</evidence>
<dbReference type="Pfam" id="PF16064">
    <property type="entry name" value="DUF4806"/>
    <property type="match status" value="1"/>
</dbReference>
<keyword evidence="3" id="KW-1185">Reference proteome</keyword>
<reference evidence="2" key="2">
    <citation type="submission" date="2020-05" db="UniProtKB">
        <authorList>
            <consortium name="EnsemblMetazoa"/>
        </authorList>
    </citation>
    <scope>IDENTIFICATION</scope>
    <source>
        <strain evidence="2">maculatus3</strain>
    </source>
</reference>
<evidence type="ECO:0000313" key="3">
    <source>
        <dbReference type="Proteomes" id="UP000075901"/>
    </source>
</evidence>
<protein>
    <submittedName>
        <fullName evidence="2">DUF4806 domain-containing protein</fullName>
    </submittedName>
</protein>
<dbReference type="InterPro" id="IPR032071">
    <property type="entry name" value="DUF4806"/>
</dbReference>
<dbReference type="EnsemblMetazoa" id="AMAM000604-RA">
    <property type="protein sequence ID" value="AMAM000604-PA"/>
    <property type="gene ID" value="AMAM000604"/>
</dbReference>
<evidence type="ECO:0000313" key="2">
    <source>
        <dbReference type="EnsemblMetazoa" id="AMAM000604-PA"/>
    </source>
</evidence>
<proteinExistence type="predicted"/>
<organism evidence="2 3">
    <name type="scientific">Anopheles maculatus</name>
    <dbReference type="NCBI Taxonomy" id="74869"/>
    <lineage>
        <taxon>Eukaryota</taxon>
        <taxon>Metazoa</taxon>
        <taxon>Ecdysozoa</taxon>
        <taxon>Arthropoda</taxon>
        <taxon>Hexapoda</taxon>
        <taxon>Insecta</taxon>
        <taxon>Pterygota</taxon>
        <taxon>Neoptera</taxon>
        <taxon>Endopterygota</taxon>
        <taxon>Diptera</taxon>
        <taxon>Nematocera</taxon>
        <taxon>Culicoidea</taxon>
        <taxon>Culicidae</taxon>
        <taxon>Anophelinae</taxon>
        <taxon>Anopheles</taxon>
        <taxon>Anopheles maculatus group</taxon>
    </lineage>
</organism>
<dbReference type="AlphaFoldDB" id="A0A182S6G2"/>
<name>A0A182S6G2_9DIPT</name>
<sequence>MPYVLVETSIAGGNKELLAAPATWIQRHENGTSHLRWPNVRNFNMLNALLADDRSPPMAAWETHECAIKCSNIQSLALAGKMMKTLQKHWNTSATHAQKRTIEADDDEMVSPVCKKSSIDSSGRQQQVKAFSETVPTTASLEECDEPNERQLIGMLAELESLIKKSHDEARRKLLNGFYRVEKSLQSVVIETERSIEDNLAQRSLPANDSEFCVNPLTCVEEMVDFEARLNDEEYRNQVERWIDCTIGYESNPEYRMRVILDALFDRQFLAQFSWTGSGLDKLSFGKFDNIVNLFNYAGTTDTFLATPRYVAQFFKQRLKRIAAQGTSRELSKSMRPSSFVNSENNSTQKAVESLDEITIKNSLSDAENSDNRHAVAQFCATPLTCIVELDDFEAQLNNDQYLTQVHQWINENIAYEVNPDVRMIEILYALFDKNFLPCFTWIGAKKGSYGMVKYKNVIKLFQYVGTTAAHRADYAYVENFFMKKLRYAGRRSDKWTSSR</sequence>
<dbReference type="VEuPathDB" id="VectorBase:AMAM000604"/>
<reference evidence="3" key="1">
    <citation type="submission" date="2013-09" db="EMBL/GenBank/DDBJ databases">
        <title>The Genome Sequence of Anopheles maculatus species B.</title>
        <authorList>
            <consortium name="The Broad Institute Genomics Platform"/>
            <person name="Neafsey D.E."/>
            <person name="Besansky N."/>
            <person name="Howell P."/>
            <person name="Walton C."/>
            <person name="Young S.K."/>
            <person name="Zeng Q."/>
            <person name="Gargeya S."/>
            <person name="Fitzgerald M."/>
            <person name="Haas B."/>
            <person name="Abouelleil A."/>
            <person name="Allen A.W."/>
            <person name="Alvarado L."/>
            <person name="Arachchi H.M."/>
            <person name="Berlin A.M."/>
            <person name="Chapman S.B."/>
            <person name="Gainer-Dewar J."/>
            <person name="Goldberg J."/>
            <person name="Griggs A."/>
            <person name="Gujja S."/>
            <person name="Hansen M."/>
            <person name="Howarth C."/>
            <person name="Imamovic A."/>
            <person name="Ireland A."/>
            <person name="Larimer J."/>
            <person name="McCowan C."/>
            <person name="Murphy C."/>
            <person name="Pearson M."/>
            <person name="Poon T.W."/>
            <person name="Priest M."/>
            <person name="Roberts A."/>
            <person name="Saif S."/>
            <person name="Shea T."/>
            <person name="Sisk P."/>
            <person name="Sykes S."/>
            <person name="Wortman J."/>
            <person name="Nusbaum C."/>
            <person name="Birren B."/>
        </authorList>
    </citation>
    <scope>NUCLEOTIDE SEQUENCE [LARGE SCALE GENOMIC DNA]</scope>
    <source>
        <strain evidence="3">maculatus3</strain>
    </source>
</reference>